<feature type="chain" id="PRO_5013152463" description="Transmembrane protein" evidence="1">
    <location>
        <begin position="21"/>
        <end position="118"/>
    </location>
</feature>
<evidence type="ECO:0000313" key="2">
    <source>
        <dbReference type="EnsemblMetazoa" id="BGLB038685-PA"/>
    </source>
</evidence>
<feature type="signal peptide" evidence="1">
    <location>
        <begin position="1"/>
        <end position="20"/>
    </location>
</feature>
<proteinExistence type="predicted"/>
<sequence length="118" mass="12766">MNKLIIGAAIFAIVLGLAYCQSTVYSTDTSEGHIKQLIYEAKQRCSNHCQDTADKVLSRTIKSDICSAVSTYAFCSIACTDNPVTNQVSDAQKICNGSPVLQVSIFVLLFSAAAKYLF</sequence>
<evidence type="ECO:0000256" key="1">
    <source>
        <dbReference type="SAM" id="SignalP"/>
    </source>
</evidence>
<evidence type="ECO:0000313" key="3">
    <source>
        <dbReference type="Proteomes" id="UP000076420"/>
    </source>
</evidence>
<gene>
    <name evidence="2" type="primary">106055324</name>
</gene>
<reference evidence="2" key="1">
    <citation type="submission" date="2020-05" db="UniProtKB">
        <authorList>
            <consortium name="EnsemblMetazoa"/>
        </authorList>
    </citation>
    <scope>IDENTIFICATION</scope>
    <source>
        <strain evidence="2">BB02</strain>
    </source>
</reference>
<dbReference type="VEuPathDB" id="VectorBase:BGLAX_042568"/>
<keyword evidence="1" id="KW-0732">Signal</keyword>
<dbReference type="KEGG" id="bgt:106055324"/>
<evidence type="ECO:0008006" key="4">
    <source>
        <dbReference type="Google" id="ProtNLM"/>
    </source>
</evidence>
<dbReference type="EnsemblMetazoa" id="BGLB038685-RA">
    <property type="protein sequence ID" value="BGLB038685-PA"/>
    <property type="gene ID" value="BGLB038685"/>
</dbReference>
<organism evidence="2 3">
    <name type="scientific">Biomphalaria glabrata</name>
    <name type="common">Bloodfluke planorb</name>
    <name type="synonym">Freshwater snail</name>
    <dbReference type="NCBI Taxonomy" id="6526"/>
    <lineage>
        <taxon>Eukaryota</taxon>
        <taxon>Metazoa</taxon>
        <taxon>Spiralia</taxon>
        <taxon>Lophotrochozoa</taxon>
        <taxon>Mollusca</taxon>
        <taxon>Gastropoda</taxon>
        <taxon>Heterobranchia</taxon>
        <taxon>Euthyneura</taxon>
        <taxon>Panpulmonata</taxon>
        <taxon>Hygrophila</taxon>
        <taxon>Lymnaeoidea</taxon>
        <taxon>Planorbidae</taxon>
        <taxon>Biomphalaria</taxon>
    </lineage>
</organism>
<dbReference type="VEuPathDB" id="VectorBase:BGLB038685"/>
<accession>A0A2C9M5K4</accession>
<name>A0A2C9M5K4_BIOGL</name>
<protein>
    <recommendedName>
        <fullName evidence="4">Transmembrane protein</fullName>
    </recommendedName>
</protein>
<dbReference type="Proteomes" id="UP000076420">
    <property type="component" value="Unassembled WGS sequence"/>
</dbReference>
<dbReference type="AlphaFoldDB" id="A0A2C9M5K4"/>